<dbReference type="InterPro" id="IPR025103">
    <property type="entry name" value="DUF4011"/>
</dbReference>
<dbReference type="SUPFAM" id="SSF52980">
    <property type="entry name" value="Restriction endonuclease-like"/>
    <property type="match status" value="1"/>
</dbReference>
<dbReference type="InterPro" id="IPR027417">
    <property type="entry name" value="P-loop_NTPase"/>
</dbReference>
<evidence type="ECO:0000313" key="3">
    <source>
        <dbReference type="Proteomes" id="UP000058636"/>
    </source>
</evidence>
<dbReference type="EMBL" id="LGFG01000075">
    <property type="protein sequence ID" value="KUK22918.1"/>
    <property type="molecule type" value="Genomic_DNA"/>
</dbReference>
<dbReference type="GO" id="GO:0004386">
    <property type="term" value="F:helicase activity"/>
    <property type="evidence" value="ECO:0007669"/>
    <property type="project" value="InterPro"/>
</dbReference>
<accession>A0A101EQA9</accession>
<name>A0A101EQA9_9THEM</name>
<dbReference type="Pfam" id="PF18741">
    <property type="entry name" value="MTES_1575"/>
    <property type="match status" value="1"/>
</dbReference>
<dbReference type="SUPFAM" id="SSF52540">
    <property type="entry name" value="P-loop containing nucleoside triphosphate hydrolases"/>
    <property type="match status" value="2"/>
</dbReference>
<dbReference type="PANTHER" id="PTHR10887:SF530">
    <property type="entry name" value="SUPERFAMILY I DNA HELICASES"/>
    <property type="match status" value="1"/>
</dbReference>
<dbReference type="Pfam" id="PF13086">
    <property type="entry name" value="AAA_11"/>
    <property type="match status" value="2"/>
</dbReference>
<dbReference type="CDD" id="cd18808">
    <property type="entry name" value="SF1_C_Upf1"/>
    <property type="match status" value="1"/>
</dbReference>
<feature type="domain" description="AAA+ ATPase" evidence="1">
    <location>
        <begin position="264"/>
        <end position="959"/>
    </location>
</feature>
<proteinExistence type="predicted"/>
<dbReference type="InterPro" id="IPR049468">
    <property type="entry name" value="Restrct_endonuc-II-like_dom"/>
</dbReference>
<dbReference type="InterPro" id="IPR045055">
    <property type="entry name" value="DNA2/NAM7-like"/>
</dbReference>
<gene>
    <name evidence="2" type="ORF">XD57_0981</name>
</gene>
<dbReference type="InterPro" id="IPR047187">
    <property type="entry name" value="SF1_C_Upf1"/>
</dbReference>
<dbReference type="Pfam" id="PF13195">
    <property type="entry name" value="DUF4011"/>
    <property type="match status" value="1"/>
</dbReference>
<dbReference type="SMART" id="SM00382">
    <property type="entry name" value="AAA"/>
    <property type="match status" value="1"/>
</dbReference>
<dbReference type="InterPro" id="IPR011335">
    <property type="entry name" value="Restrct_endonuc-II-like"/>
</dbReference>
<dbReference type="InterPro" id="IPR003593">
    <property type="entry name" value="AAA+_ATPase"/>
</dbReference>
<protein>
    <recommendedName>
        <fullName evidence="1">AAA+ ATPase domain-containing protein</fullName>
    </recommendedName>
</protein>
<evidence type="ECO:0000313" key="2">
    <source>
        <dbReference type="EMBL" id="KUK22918.1"/>
    </source>
</evidence>
<dbReference type="Pfam" id="PF13087">
    <property type="entry name" value="AAA_12"/>
    <property type="match status" value="1"/>
</dbReference>
<dbReference type="Proteomes" id="UP000058636">
    <property type="component" value="Unassembled WGS sequence"/>
</dbReference>
<dbReference type="InterPro" id="IPR041677">
    <property type="entry name" value="DNA2/NAM7_AAA_11"/>
</dbReference>
<dbReference type="PANTHER" id="PTHR10887">
    <property type="entry name" value="DNA2/NAM7 HELICASE FAMILY"/>
    <property type="match status" value="1"/>
</dbReference>
<dbReference type="Gene3D" id="3.40.50.300">
    <property type="entry name" value="P-loop containing nucleotide triphosphate hydrolases"/>
    <property type="match status" value="3"/>
</dbReference>
<dbReference type="FunFam" id="3.40.50.300:FF:002063">
    <property type="entry name" value="DNA helicase related protein"/>
    <property type="match status" value="1"/>
</dbReference>
<dbReference type="InterPro" id="IPR041679">
    <property type="entry name" value="DNA2/NAM7-like_C"/>
</dbReference>
<reference evidence="2 3" key="1">
    <citation type="journal article" date="2015" name="MBio">
        <title>Genome-Resolved Metagenomic Analysis Reveals Roles for Candidate Phyla and Other Microbial Community Members in Biogeochemical Transformations in Oil Reservoirs.</title>
        <authorList>
            <person name="Hu P."/>
            <person name="Tom L."/>
            <person name="Singh A."/>
            <person name="Thomas B.C."/>
            <person name="Baker B.J."/>
            <person name="Piceno Y.M."/>
            <person name="Andersen G.L."/>
            <person name="Banfield J.F."/>
        </authorList>
    </citation>
    <scope>NUCLEOTIDE SEQUENCE [LARGE SCALE GENOMIC DNA]</scope>
    <source>
        <strain evidence="2">46_26</strain>
    </source>
</reference>
<dbReference type="PATRIC" id="fig|93930.3.peg.1835"/>
<organism evidence="2 3">
    <name type="scientific">Thermotoga petrophila</name>
    <dbReference type="NCBI Taxonomy" id="93929"/>
    <lineage>
        <taxon>Bacteria</taxon>
        <taxon>Thermotogati</taxon>
        <taxon>Thermotogota</taxon>
        <taxon>Thermotogae</taxon>
        <taxon>Thermotogales</taxon>
        <taxon>Thermotogaceae</taxon>
        <taxon>Thermotoga</taxon>
    </lineage>
</organism>
<comment type="caution">
    <text evidence="2">The sequence shown here is derived from an EMBL/GenBank/DDBJ whole genome shotgun (WGS) entry which is preliminary data.</text>
</comment>
<evidence type="ECO:0000259" key="1">
    <source>
        <dbReference type="SMART" id="SM00382"/>
    </source>
</evidence>
<sequence length="1289" mass="150984">MSLSNPLLAVDRARVSKLLIKDSEMTDLFDLLVKRGLKLPVFKYDFTTDRYILEKPGEINFEGDEEEIVRKMSRLYSLSKLSIEEKGVVTLFMTFGVLKWNDPGFKTPYLSAPVVMVPCEFEKNKHTNQVSRINFFGEGIQFNPVLELLFREKYDLPLPQIEEIDSKNFNEIIEHLGNLKTQFTIWKVIPQCWIISLNPEMFVLYSDLGKMMQNTEALTHPLINAFSGVLSLSKSSTESVSSVPLVPILRADSSQRKILEMVREGENVVIHGPPGTGKSQTIANIIADAVAREKTVLFVSAKKAALDVVYNRLKNAGLGRFCLEIHSTRKSKQELMFDLKRTIDLLQNFQDVEQPADLLKQFEHLKNNLNNLLNSLHRTDHPLGMSIYDAISRLEGLKDYPVIHSLHLSSIAEISKERFEKILQLMEKLEQLADVYNESQHPWKGFKFSENILSYPLKVIEMLEYVKMNLKNMKQMLEKAGFTDIGNLRFEDFQKILYLLKSLKNVDVLPGRWFQVEIEELSTLREIVEILRKRKVLMKKYFQHTEKSIEEMTEILQPVERFSRSWLRILNPSYWKWKKFVNRNLRYPHNFEEIQRLYEISKNLIDTEIKYNDLKEKIPDQEFSFDEYRTKELEEIDFALIKLDIALKIRKKLPIKIIKNDLILTRVSKDLISRAIEILEDTQLKKYMEDLNRLWPDGFVGEKTLQTAPVDELIRKIDHLIANESKLHEWIQLQETLESLEKMELKTFIRSVEKEHVKNIRRIFEKSFYKQWIDNVCTLDKNLRDFSSERYEQDILTLEKAEEALRKRWVQYVKSLLAKKFRTILADTNHSQQIRILMRETQKKRRHKPIRKFLLEISDILRFVKPCILMSPLSVSSFLDLDKFINYFDIVIFDEASQLRTPEAISAVVRGKQIIVAGDPKQLPPTNFFKSYYELEDDEDEREPLDSFLDECIALPRVFKQGYLRWHYRSRDERLIAFSNHYFYGENPLITFPSPKYRNSDQGIKLVYVENGTWDRAGKRVNTMEALKVVDIVIEHFQKHPDRSIGVVTMNTSQSDLIENLLQRRLMEYPHLMDVIFKESNEPFFIKSLENVQGDERDTIIISIGYARTPSGELFYNFGPLNNEGGWRRLNVLITRARYQIILVTSLRSEDLSRANSENKGVAALRNYLKYAEQNCKLEFCRSYGESDDIIPTSIARQLNNIGFLTDTNIGMGLCQVSVGIEDPEDPGRYKIGIIHDGKNHAMIQDVIDREVLKFKVLESLGWKLKRLWTIEWYRDPEKVLKNIIEHLK</sequence>